<evidence type="ECO:0000313" key="2">
    <source>
        <dbReference type="Proteomes" id="UP000029488"/>
    </source>
</evidence>
<name>A0A089QEJ3_9LACO</name>
<proteinExistence type="predicted"/>
<accession>A0A089QEJ3</accession>
<dbReference type="Proteomes" id="UP000029488">
    <property type="component" value="Chromosome"/>
</dbReference>
<evidence type="ECO:0000313" key="1">
    <source>
        <dbReference type="EMBL" id="AIR10218.1"/>
    </source>
</evidence>
<gene>
    <name evidence="1" type="ORF">LSJ_0520c</name>
</gene>
<sequence>MTINGIPTSDKNIIAIYNLLLNATLENPIRTSYLKAATGLNERTIRDRINRLVFDYGIPAGTTRTHNAGYFIAKTEEELKAIYFPILAQGKEELRRVNKLKENFTNWNKEEQ</sequence>
<organism evidence="1 2">
    <name type="scientific">Ligilactobacillus salivarius</name>
    <dbReference type="NCBI Taxonomy" id="1624"/>
    <lineage>
        <taxon>Bacteria</taxon>
        <taxon>Bacillati</taxon>
        <taxon>Bacillota</taxon>
        <taxon>Bacilli</taxon>
        <taxon>Lactobacillales</taxon>
        <taxon>Lactobacillaceae</taxon>
        <taxon>Ligilactobacillus</taxon>
    </lineage>
</organism>
<dbReference type="KEGG" id="lsj:LSJ_0520c"/>
<dbReference type="RefSeq" id="WP_237752273.1">
    <property type="nucleotide sequence ID" value="NZ_CP007646.1"/>
</dbReference>
<protein>
    <recommendedName>
        <fullName evidence="3">Helix-turn-helix type 11 domain-containing protein</fullName>
    </recommendedName>
</protein>
<reference evidence="1 2" key="1">
    <citation type="journal article" date="2014" name="BMC Genomics">
        <title>Unusual genome complexity in Lactobacillus salivarius JCM1046.</title>
        <authorList>
            <person name="Raftis E.J."/>
            <person name="Forde B.M."/>
            <person name="Claesson M.J."/>
            <person name="O'Toole P.W."/>
        </authorList>
    </citation>
    <scope>NUCLEOTIDE SEQUENCE [LARGE SCALE GENOMIC DNA]</scope>
    <source>
        <strain evidence="1 2">JCM1046</strain>
    </source>
</reference>
<dbReference type="EMBL" id="CP007646">
    <property type="protein sequence ID" value="AIR10218.1"/>
    <property type="molecule type" value="Genomic_DNA"/>
</dbReference>
<dbReference type="AlphaFoldDB" id="A0A089QEJ3"/>
<evidence type="ECO:0008006" key="3">
    <source>
        <dbReference type="Google" id="ProtNLM"/>
    </source>
</evidence>